<protein>
    <submittedName>
        <fullName evidence="1">Uncharacterized protein</fullName>
    </submittedName>
</protein>
<organism evidence="1 2">
    <name type="scientific">Phlebia brevispora</name>
    <dbReference type="NCBI Taxonomy" id="194682"/>
    <lineage>
        <taxon>Eukaryota</taxon>
        <taxon>Fungi</taxon>
        <taxon>Dikarya</taxon>
        <taxon>Basidiomycota</taxon>
        <taxon>Agaricomycotina</taxon>
        <taxon>Agaricomycetes</taxon>
        <taxon>Polyporales</taxon>
        <taxon>Meruliaceae</taxon>
        <taxon>Phlebia</taxon>
    </lineage>
</organism>
<evidence type="ECO:0000313" key="2">
    <source>
        <dbReference type="Proteomes" id="UP001148662"/>
    </source>
</evidence>
<comment type="caution">
    <text evidence="1">The sequence shown here is derived from an EMBL/GenBank/DDBJ whole genome shotgun (WGS) entry which is preliminary data.</text>
</comment>
<keyword evidence="2" id="KW-1185">Reference proteome</keyword>
<dbReference type="EMBL" id="JANHOG010000169">
    <property type="protein sequence ID" value="KAJ3557307.1"/>
    <property type="molecule type" value="Genomic_DNA"/>
</dbReference>
<dbReference type="Proteomes" id="UP001148662">
    <property type="component" value="Unassembled WGS sequence"/>
</dbReference>
<evidence type="ECO:0000313" key="1">
    <source>
        <dbReference type="EMBL" id="KAJ3557307.1"/>
    </source>
</evidence>
<accession>A0ACC1TAZ9</accession>
<reference evidence="1" key="1">
    <citation type="submission" date="2022-07" db="EMBL/GenBank/DDBJ databases">
        <title>Genome Sequence of Phlebia brevispora.</title>
        <authorList>
            <person name="Buettner E."/>
        </authorList>
    </citation>
    <scope>NUCLEOTIDE SEQUENCE</scope>
    <source>
        <strain evidence="1">MPL23</strain>
    </source>
</reference>
<gene>
    <name evidence="1" type="ORF">NM688_g1541</name>
</gene>
<sequence>MCANGHASGENPGLADALRRIAEKLEDLCERLPVSIYLCFIVETYSIRLAQPTVAAQAEAGKQKDCVHDGAKDKSEPSEGEAWDIIKDTLKQEEQVLVESWKDELNNLLVFAGLFSAVVTAFAVESYTWLQQDPGDASNLLLAYISLQLSSFTNTASFINSSIPALPLQNVTASFVPPAIAVPVNTLWVLSLTLSLMSAFLAIAVQQWLRQLRLPADIPVHQAVRLLSLRSDGLKTWQVPGIISLLPLLLQIAVVFFLIGLFVLLRSMNSTVTAAFGTVTLFGLTAFLVSTLIPLFSSWCPYKSPLVPTVLIVLQWLSYPLALITAMLLLPINDMLQSDTGQYILDFFPYSVWNFFDDVDIWYRDKLLGYIRSFQRHMLVDMGHFWLHREYKLLTKLERGDSSQLLPSLLAPILLKCSNTSFVRLLACLKHFSVDQWRRTYRTTIEHSLKIFVPEFHYLEDELSDDYGNIVPAVASKIRKWLSFRRGELVWRAQDARNWVRDGRVTPDDLQDLGLLSELQKYDSSTSLRYTKHLFHVCGNQTTGDTFWPSDILPTKLILKALDTGHIPDEDDARKVVGFAIKHGMHDALRSKAWDGDAHCTLFTSCTAALVAMSHHPSLMQDEGRQLIGKFADILHDEQWKRTHQRMLRASCEGGAGVAGFREMPFIHRTLCDTLMQLGRKNVLLQDPACPSIRLVSPLREIYDGINKWSINVARDRLHRVVARSAYGGNNPQWVQELQGVNVQEHEGVLVSQDSDAGPPNSTSPQTLHSDGVADMQVFQAASSLLPLSYVIKDADNDAVSVNGEGGDEGKQSARIDSAIVADPPAEAHGQAHGGEQHAPTIDPMLGSTAHERLPYRSTTRSVSQHRLDPPLFWDAHSSKTSLPENTPIPLTELVPVLFNVPHISSLPSTHTADNPRVHFRAEDMSPGTEEMEPLLEKGSQDTDMTHNIGHAAVSITTEQDALVTSHPEVLPQSMPSKPPSSDVQPADNNESHHPVVNPCNITPTA</sequence>
<proteinExistence type="predicted"/>
<name>A0ACC1TAZ9_9APHY</name>